<keyword evidence="1" id="KW-0472">Membrane</keyword>
<dbReference type="EMBL" id="JAWJWE010000002">
    <property type="protein sequence ID" value="KAK6643648.1"/>
    <property type="molecule type" value="Genomic_DNA"/>
</dbReference>
<sequence length="132" mass="14350">MNFKKKKNLINLLEWIVAIVAGAALAGISDYGDLVSNNTFGIQLIDATVYGYLMISSLVFLTLCFGNEIPENTGYAISGMGFILYALTAILLPFCSTLEDVRVVVCLAFCAANAVLYAIEFFLSLFNKNALN</sequence>
<dbReference type="AlphaFoldDB" id="A0AAN8SBL5"/>
<evidence type="ECO:0000313" key="2">
    <source>
        <dbReference type="EMBL" id="KAK6643648.1"/>
    </source>
</evidence>
<name>A0AAN8SBL5_POLSC</name>
<dbReference type="Proteomes" id="UP001372834">
    <property type="component" value="Unassembled WGS sequence"/>
</dbReference>
<evidence type="ECO:0000313" key="3">
    <source>
        <dbReference type="Proteomes" id="UP001372834"/>
    </source>
</evidence>
<keyword evidence="1" id="KW-0812">Transmembrane</keyword>
<proteinExistence type="predicted"/>
<keyword evidence="1" id="KW-1133">Transmembrane helix</keyword>
<feature type="transmembrane region" description="Helical" evidence="1">
    <location>
        <begin position="12"/>
        <end position="29"/>
    </location>
</feature>
<gene>
    <name evidence="2" type="ORF">RUM43_005158</name>
</gene>
<protein>
    <submittedName>
        <fullName evidence="2">Uncharacterized protein</fullName>
    </submittedName>
</protein>
<feature type="transmembrane region" description="Helical" evidence="1">
    <location>
        <begin position="101"/>
        <end position="126"/>
    </location>
</feature>
<accession>A0AAN8SBL5</accession>
<comment type="caution">
    <text evidence="2">The sequence shown here is derived from an EMBL/GenBank/DDBJ whole genome shotgun (WGS) entry which is preliminary data.</text>
</comment>
<reference evidence="2 3" key="1">
    <citation type="submission" date="2023-10" db="EMBL/GenBank/DDBJ databases">
        <title>Genomes of two closely related lineages of the louse Polyplax serrata with different host specificities.</title>
        <authorList>
            <person name="Martinu J."/>
            <person name="Tarabai H."/>
            <person name="Stefka J."/>
            <person name="Hypsa V."/>
        </authorList>
    </citation>
    <scope>NUCLEOTIDE SEQUENCE [LARGE SCALE GENOMIC DNA]</scope>
    <source>
        <strain evidence="2">HR10_N</strain>
    </source>
</reference>
<feature type="transmembrane region" description="Helical" evidence="1">
    <location>
        <begin position="73"/>
        <end position="95"/>
    </location>
</feature>
<organism evidence="2 3">
    <name type="scientific">Polyplax serrata</name>
    <name type="common">Common mouse louse</name>
    <dbReference type="NCBI Taxonomy" id="468196"/>
    <lineage>
        <taxon>Eukaryota</taxon>
        <taxon>Metazoa</taxon>
        <taxon>Ecdysozoa</taxon>
        <taxon>Arthropoda</taxon>
        <taxon>Hexapoda</taxon>
        <taxon>Insecta</taxon>
        <taxon>Pterygota</taxon>
        <taxon>Neoptera</taxon>
        <taxon>Paraneoptera</taxon>
        <taxon>Psocodea</taxon>
        <taxon>Troctomorpha</taxon>
        <taxon>Phthiraptera</taxon>
        <taxon>Anoplura</taxon>
        <taxon>Polyplacidae</taxon>
        <taxon>Polyplax</taxon>
    </lineage>
</organism>
<evidence type="ECO:0000256" key="1">
    <source>
        <dbReference type="SAM" id="Phobius"/>
    </source>
</evidence>
<feature type="transmembrane region" description="Helical" evidence="1">
    <location>
        <begin position="49"/>
        <end position="66"/>
    </location>
</feature>